<feature type="region of interest" description="Disordered" evidence="1">
    <location>
        <begin position="279"/>
        <end position="302"/>
    </location>
</feature>
<proteinExistence type="predicted"/>
<protein>
    <submittedName>
        <fullName evidence="2">Uncharacterized protein</fullName>
    </submittedName>
</protein>
<dbReference type="EMBL" id="JBHTLJ010000003">
    <property type="protein sequence ID" value="MFD1162917.1"/>
    <property type="molecule type" value="Genomic_DNA"/>
</dbReference>
<feature type="compositionally biased region" description="Polar residues" evidence="1">
    <location>
        <begin position="288"/>
        <end position="300"/>
    </location>
</feature>
<gene>
    <name evidence="2" type="ORF">ACFQ2E_10845</name>
</gene>
<evidence type="ECO:0000313" key="2">
    <source>
        <dbReference type="EMBL" id="MFD1162917.1"/>
    </source>
</evidence>
<dbReference type="RefSeq" id="WP_311939834.1">
    <property type="nucleotide sequence ID" value="NZ_JAVSCK010000003.1"/>
</dbReference>
<keyword evidence="3" id="KW-1185">Reference proteome</keyword>
<accession>A0ABW3RD92</accession>
<organism evidence="2 3">
    <name type="scientific">Hwangdonia seohaensis</name>
    <dbReference type="NCBI Taxonomy" id="1240727"/>
    <lineage>
        <taxon>Bacteria</taxon>
        <taxon>Pseudomonadati</taxon>
        <taxon>Bacteroidota</taxon>
        <taxon>Flavobacteriia</taxon>
        <taxon>Flavobacteriales</taxon>
        <taxon>Flavobacteriaceae</taxon>
        <taxon>Hwangdonia</taxon>
    </lineage>
</organism>
<dbReference type="Proteomes" id="UP001597163">
    <property type="component" value="Unassembled WGS sequence"/>
</dbReference>
<comment type="caution">
    <text evidence="2">The sequence shown here is derived from an EMBL/GenBank/DDBJ whole genome shotgun (WGS) entry which is preliminary data.</text>
</comment>
<reference evidence="3" key="1">
    <citation type="journal article" date="2019" name="Int. J. Syst. Evol. Microbiol.">
        <title>The Global Catalogue of Microorganisms (GCM) 10K type strain sequencing project: providing services to taxonomists for standard genome sequencing and annotation.</title>
        <authorList>
            <consortium name="The Broad Institute Genomics Platform"/>
            <consortium name="The Broad Institute Genome Sequencing Center for Infectious Disease"/>
            <person name="Wu L."/>
            <person name="Ma J."/>
        </authorList>
    </citation>
    <scope>NUCLEOTIDE SEQUENCE [LARGE SCALE GENOMIC DNA]</scope>
    <source>
        <strain evidence="3">CCUG 63246</strain>
    </source>
</reference>
<sequence length="449" mass="49415">MKQLISNFFFLTVIGVISVFGQTNSDTTIIILNKKIKPTRTEIITPIHKTAFKTNNGDECKERNQGGNPRKVSGYLAFDGSMDGNRQVDPQIAVGGGYVLHGTNSGLIIYDKKGNFIQGVSQSCFNNGIDPKLFFDPHNKIFGFNLWNPWDKEKKKPVNISISETKDPTGAWNTYPVPAPNGVDGGGISYSRKWIGYSFPGGEERTFVLKMEDAKSGKPATVYHFPGSLGHPVATQDKTDALYFFEITGGGAFVIKRIVEAQDGSPICEVVAKTPKRLDNFGWPPKSPQKNTSQLTSSGDRNPKNLVLQNGFIWFSHTININDRAAVQWHQVKTDGTLVQTGLISSETSNYIQTTIAVNKKNDVLVGFQETNENMFISPRLAFRKAKDTKGTLREIISLGEGKGFTDGVSWGDYSGSIIDGDNLKDLWTIQSITDENGKGDTVIAKIPF</sequence>
<evidence type="ECO:0000313" key="3">
    <source>
        <dbReference type="Proteomes" id="UP001597163"/>
    </source>
</evidence>
<evidence type="ECO:0000256" key="1">
    <source>
        <dbReference type="SAM" id="MobiDB-lite"/>
    </source>
</evidence>
<name>A0ABW3RD92_9FLAO</name>